<dbReference type="SUPFAM" id="SSF55174">
    <property type="entry name" value="Alpha-L RNA-binding motif"/>
    <property type="match status" value="1"/>
</dbReference>
<comment type="caution">
    <text evidence="3">The sequence shown here is derived from an EMBL/GenBank/DDBJ whole genome shotgun (WGS) entry which is preliminary data.</text>
</comment>
<evidence type="ECO:0000313" key="3">
    <source>
        <dbReference type="EMBL" id="PVY94579.1"/>
    </source>
</evidence>
<evidence type="ECO:0000256" key="1">
    <source>
        <dbReference type="PROSITE-ProRule" id="PRU00182"/>
    </source>
</evidence>
<dbReference type="InterPro" id="IPR040591">
    <property type="entry name" value="RqcP2_RBD"/>
</dbReference>
<evidence type="ECO:0000313" key="4">
    <source>
        <dbReference type="Proteomes" id="UP000245793"/>
    </source>
</evidence>
<name>A0A2U1E4G4_9FIRM</name>
<reference evidence="3 4" key="1">
    <citation type="submission" date="2018-04" db="EMBL/GenBank/DDBJ databases">
        <title>Genomic Encyclopedia of Type Strains, Phase IV (KMG-IV): sequencing the most valuable type-strain genomes for metagenomic binning, comparative biology and taxonomic classification.</title>
        <authorList>
            <person name="Goeker M."/>
        </authorList>
    </citation>
    <scope>NUCLEOTIDE SEQUENCE [LARGE SCALE GENOMIC DNA]</scope>
    <source>
        <strain evidence="3 4">DSM 20705</strain>
    </source>
</reference>
<accession>A0A2U1E4G4</accession>
<keyword evidence="1" id="KW-0694">RNA-binding</keyword>
<dbReference type="InterPro" id="IPR012677">
    <property type="entry name" value="Nucleotide-bd_a/b_plait_sf"/>
</dbReference>
<keyword evidence="4" id="KW-1185">Reference proteome</keyword>
<dbReference type="Gene3D" id="3.30.70.330">
    <property type="match status" value="1"/>
</dbReference>
<dbReference type="AlphaFoldDB" id="A0A2U1E4G4"/>
<evidence type="ECO:0000259" key="2">
    <source>
        <dbReference type="Pfam" id="PF17774"/>
    </source>
</evidence>
<dbReference type="PROSITE" id="PS50889">
    <property type="entry name" value="S4"/>
    <property type="match status" value="1"/>
</dbReference>
<proteinExistence type="predicted"/>
<dbReference type="Pfam" id="PF17774">
    <property type="entry name" value="YlmH_RBD"/>
    <property type="match status" value="1"/>
</dbReference>
<organism evidence="3 4">
    <name type="scientific">Ezakiella coagulans</name>
    <dbReference type="NCBI Taxonomy" id="46507"/>
    <lineage>
        <taxon>Bacteria</taxon>
        <taxon>Bacillati</taxon>
        <taxon>Bacillota</taxon>
        <taxon>Tissierellia</taxon>
        <taxon>Ezakiella</taxon>
    </lineage>
</organism>
<dbReference type="Proteomes" id="UP000245793">
    <property type="component" value="Unassembled WGS sequence"/>
</dbReference>
<dbReference type="GO" id="GO:0003723">
    <property type="term" value="F:RNA binding"/>
    <property type="evidence" value="ECO:0007669"/>
    <property type="project" value="UniProtKB-KW"/>
</dbReference>
<dbReference type="EMBL" id="QEKV01000004">
    <property type="protein sequence ID" value="PVY94579.1"/>
    <property type="molecule type" value="Genomic_DNA"/>
</dbReference>
<protein>
    <submittedName>
        <fullName evidence="3">RNA-binding protein YlmH</fullName>
    </submittedName>
</protein>
<dbReference type="Gene3D" id="3.30.1370.160">
    <property type="match status" value="1"/>
</dbReference>
<sequence>MLEEKVLISNRRNSYEETDFLDPFWQKMLISIANKYDGVSVSFFGAFNNAERCVGVIYNDYLPVPIEDEYMSVLAFDSKFDDVKHKDVLGKLMSMGIERETVGDIIFYKDACFFSVKKSVESFLLSQFQDIRRHSVSLYSVDGEGLKVVESEKTTEVIIAASLRADLLVAKIYNIKRNIATSMISKGLMKLDYRVFTRGDRQIELPALISLRGYGRVYVDEVVGRTGSDNLKVKLRREVYS</sequence>
<gene>
    <name evidence="3" type="ORF">C7381_10485</name>
</gene>
<feature type="domain" description="Ribosome-associated protein quality control protein P2 RNA-binding" evidence="2">
    <location>
        <begin position="74"/>
        <end position="141"/>
    </location>
</feature>